<name>A0A9P4N402_9PLEO</name>
<dbReference type="EMBL" id="ML986660">
    <property type="protein sequence ID" value="KAF2261329.1"/>
    <property type="molecule type" value="Genomic_DNA"/>
</dbReference>
<protein>
    <submittedName>
        <fullName evidence="3">Uncharacterized protein</fullName>
    </submittedName>
</protein>
<evidence type="ECO:0000256" key="1">
    <source>
        <dbReference type="SAM" id="MobiDB-lite"/>
    </source>
</evidence>
<keyword evidence="2" id="KW-0472">Membrane</keyword>
<dbReference type="OrthoDB" id="4492972at2759"/>
<feature type="transmembrane region" description="Helical" evidence="2">
    <location>
        <begin position="21"/>
        <end position="44"/>
    </location>
</feature>
<feature type="region of interest" description="Disordered" evidence="1">
    <location>
        <begin position="74"/>
        <end position="122"/>
    </location>
</feature>
<dbReference type="Proteomes" id="UP000800093">
    <property type="component" value="Unassembled WGS sequence"/>
</dbReference>
<accession>A0A9P4N402</accession>
<feature type="compositionally biased region" description="Polar residues" evidence="1">
    <location>
        <begin position="225"/>
        <end position="237"/>
    </location>
</feature>
<organism evidence="3 4">
    <name type="scientific">Lojkania enalia</name>
    <dbReference type="NCBI Taxonomy" id="147567"/>
    <lineage>
        <taxon>Eukaryota</taxon>
        <taxon>Fungi</taxon>
        <taxon>Dikarya</taxon>
        <taxon>Ascomycota</taxon>
        <taxon>Pezizomycotina</taxon>
        <taxon>Dothideomycetes</taxon>
        <taxon>Pleosporomycetidae</taxon>
        <taxon>Pleosporales</taxon>
        <taxon>Pleosporales incertae sedis</taxon>
        <taxon>Lojkania</taxon>
    </lineage>
</organism>
<keyword evidence="2" id="KW-1133">Transmembrane helix</keyword>
<reference evidence="4" key="1">
    <citation type="journal article" date="2020" name="Stud. Mycol.">
        <title>101 Dothideomycetes genomes: A test case for predicting lifestyles and emergence of pathogens.</title>
        <authorList>
            <person name="Haridas S."/>
            <person name="Albert R."/>
            <person name="Binder M."/>
            <person name="Bloem J."/>
            <person name="LaButti K."/>
            <person name="Salamov A."/>
            <person name="Andreopoulos B."/>
            <person name="Baker S."/>
            <person name="Barry K."/>
            <person name="Bills G."/>
            <person name="Bluhm B."/>
            <person name="Cannon C."/>
            <person name="Castanera R."/>
            <person name="Culley D."/>
            <person name="Daum C."/>
            <person name="Ezra D."/>
            <person name="Gonzalez J."/>
            <person name="Henrissat B."/>
            <person name="Kuo A."/>
            <person name="Liang C."/>
            <person name="Lipzen A."/>
            <person name="Lutzoni F."/>
            <person name="Magnuson J."/>
            <person name="Mondo S."/>
            <person name="Nolan M."/>
            <person name="Ohm R."/>
            <person name="Pangilinan J."/>
            <person name="Park H.-J."/>
            <person name="Ramirez L."/>
            <person name="Alfaro M."/>
            <person name="Sun H."/>
            <person name="Tritt A."/>
            <person name="Yoshinaga Y."/>
            <person name="Zwiers L.-H."/>
            <person name="Turgeon B."/>
            <person name="Goodwin S."/>
            <person name="Spatafora J."/>
            <person name="Crous P."/>
            <person name="Grigoriev I."/>
        </authorList>
    </citation>
    <scope>NUCLEOTIDE SEQUENCE [LARGE SCALE GENOMIC DNA]</scope>
    <source>
        <strain evidence="4">CBS 304.66</strain>
    </source>
</reference>
<feature type="region of interest" description="Disordered" evidence="1">
    <location>
        <begin position="210"/>
        <end position="269"/>
    </location>
</feature>
<comment type="caution">
    <text evidence="3">The sequence shown here is derived from an EMBL/GenBank/DDBJ whole genome shotgun (WGS) entry which is preliminary data.</text>
</comment>
<keyword evidence="4" id="KW-1185">Reference proteome</keyword>
<dbReference type="AlphaFoldDB" id="A0A9P4N402"/>
<feature type="compositionally biased region" description="Low complexity" evidence="1">
    <location>
        <begin position="245"/>
        <end position="261"/>
    </location>
</feature>
<feature type="compositionally biased region" description="Basic residues" evidence="1">
    <location>
        <begin position="87"/>
        <end position="96"/>
    </location>
</feature>
<proteinExistence type="predicted"/>
<feature type="transmembrane region" description="Helical" evidence="2">
    <location>
        <begin position="50"/>
        <end position="70"/>
    </location>
</feature>
<evidence type="ECO:0000256" key="2">
    <source>
        <dbReference type="SAM" id="Phobius"/>
    </source>
</evidence>
<evidence type="ECO:0000313" key="4">
    <source>
        <dbReference type="Proteomes" id="UP000800093"/>
    </source>
</evidence>
<gene>
    <name evidence="3" type="ORF">CC78DRAFT_359363</name>
</gene>
<keyword evidence="2" id="KW-0812">Transmembrane</keyword>
<sequence>MSSLCISTCIPRPRLTSPLYMLGPPLLLLVSIPLAAFAVVTTAFAVSTLAVRVSIVYFELSVALLHAYVFPPPPKPTSKRASPPRTSPHRARHRRSSGSGSASQDLAPPNPPRLRNKSTSSASFASLVGTSELTRDFEGVGGWRVPGDDEEEALWMGMNSRLELPAAIPKRKHQRSLTSGSQRWTWSPEAMRMSPMQSRSRTPVANGEERYLGEDYFPPQPSIRPFSTASDPMSRTNFDGRRKSLGASSSSSSSSNSRRPSVATKLSGE</sequence>
<evidence type="ECO:0000313" key="3">
    <source>
        <dbReference type="EMBL" id="KAF2261329.1"/>
    </source>
</evidence>